<protein>
    <submittedName>
        <fullName evidence="1">Uncharacterized protein</fullName>
    </submittedName>
</protein>
<proteinExistence type="predicted"/>
<reference evidence="1 2" key="1">
    <citation type="journal article" date="2019" name="Sci. Rep.">
        <title>Extended insight into the Mycobacterium chelonae-abscessus complex through whole genome sequencing of Mycobacterium salmoniphilum outbreak and Mycobacterium salmoniphilum-like strains.</title>
        <authorList>
            <person name="Behra P.R.K."/>
            <person name="Das S."/>
            <person name="Pettersson B.M.F."/>
            <person name="Shirreff L."/>
            <person name="DuCote T."/>
            <person name="Jacobsson K.G."/>
            <person name="Ennis D.G."/>
            <person name="Kirsebom L.A."/>
        </authorList>
    </citation>
    <scope>NUCLEOTIDE SEQUENCE [LARGE SCALE GENOMIC DNA]</scope>
    <source>
        <strain evidence="1 2">CCUG 63697</strain>
    </source>
</reference>
<dbReference type="AlphaFoldDB" id="A0A4R8R754"/>
<gene>
    <name evidence="1" type="ORF">CCUG63697_02515</name>
</gene>
<accession>A0A4R8R754</accession>
<name>A0A4R8R754_9MYCO</name>
<organism evidence="1 2">
    <name type="scientific">Mycobacteroides franklinii</name>
    <dbReference type="NCBI Taxonomy" id="948102"/>
    <lineage>
        <taxon>Bacteria</taxon>
        <taxon>Bacillati</taxon>
        <taxon>Actinomycetota</taxon>
        <taxon>Actinomycetes</taxon>
        <taxon>Mycobacteriales</taxon>
        <taxon>Mycobacteriaceae</taxon>
        <taxon>Mycobacteroides</taxon>
    </lineage>
</organism>
<evidence type="ECO:0000313" key="2">
    <source>
        <dbReference type="Proteomes" id="UP000295165"/>
    </source>
</evidence>
<evidence type="ECO:0000313" key="1">
    <source>
        <dbReference type="EMBL" id="TDZ51000.1"/>
    </source>
</evidence>
<keyword evidence="2" id="KW-1185">Reference proteome</keyword>
<sequence>MDPDMKLPRQIRKAIADIKVTLDAIDNDPHADKARYQLDLLSEMVSQRPERFQPWSYYRPRAEEEFGE</sequence>
<comment type="caution">
    <text evidence="1">The sequence shown here is derived from an EMBL/GenBank/DDBJ whole genome shotgun (WGS) entry which is preliminary data.</text>
</comment>
<dbReference type="Proteomes" id="UP000295165">
    <property type="component" value="Unassembled WGS sequence"/>
</dbReference>
<dbReference type="EMBL" id="PECC01000027">
    <property type="protein sequence ID" value="TDZ51000.1"/>
    <property type="molecule type" value="Genomic_DNA"/>
</dbReference>